<evidence type="ECO:0000313" key="1">
    <source>
        <dbReference type="EMBL" id="CBI67174.1"/>
    </source>
</evidence>
<dbReference type="EMBL" id="FN598874">
    <property type="protein sequence ID" value="CBI67174.1"/>
    <property type="molecule type" value="Genomic_DNA"/>
</dbReference>
<accession>D7FG67</accession>
<organism evidence="1 2">
    <name type="scientific">Helicobacter pylori (strain B8)</name>
    <dbReference type="NCBI Taxonomy" id="693745"/>
    <lineage>
        <taxon>Bacteria</taxon>
        <taxon>Pseudomonadati</taxon>
        <taxon>Campylobacterota</taxon>
        <taxon>Epsilonproteobacteria</taxon>
        <taxon>Campylobacterales</taxon>
        <taxon>Helicobacteraceae</taxon>
        <taxon>Helicobacter</taxon>
    </lineage>
</organism>
<dbReference type="AlphaFoldDB" id="D7FG67"/>
<dbReference type="KEGG" id="hpl:HPB8_1617"/>
<sequence length="32" mass="3602">MNSLFRGEPFFLNPLFFGGGSSVKFTPIPLRK</sequence>
<name>D7FG67_HELP3</name>
<proteinExistence type="predicted"/>
<dbReference type="Proteomes" id="UP000007091">
    <property type="component" value="Chromosome"/>
</dbReference>
<evidence type="ECO:0000313" key="2">
    <source>
        <dbReference type="Proteomes" id="UP000007091"/>
    </source>
</evidence>
<protein>
    <submittedName>
        <fullName evidence="1">Uncharacterized protein</fullName>
    </submittedName>
</protein>
<dbReference type="HOGENOM" id="CLU_3389788_0_0_7"/>
<reference evidence="1 2" key="1">
    <citation type="journal article" date="2010" name="BMC Genomics">
        <title>Sequencing, annotation, and comparative genome analysis of the gerbil-adapted Helicobacter pylori strain B8.</title>
        <authorList>
            <person name="Farnbacher M."/>
            <person name="Jahns T."/>
            <person name="Willrodt D."/>
            <person name="Daniel R."/>
            <person name="Haas R."/>
            <person name="Goesmann A."/>
            <person name="Kurtz S."/>
            <person name="Rieder G."/>
        </authorList>
    </citation>
    <scope>NUCLEOTIDE SEQUENCE [LARGE SCALE GENOMIC DNA]</scope>
    <source>
        <strain evidence="1 2">B8</strain>
    </source>
</reference>
<gene>
    <name evidence="1" type="ordered locus">HPB8_1617</name>
</gene>